<keyword evidence="3" id="KW-1185">Reference proteome</keyword>
<accession>A0A4Y2KGL2</accession>
<evidence type="ECO:0000313" key="2">
    <source>
        <dbReference type="EMBL" id="GBN01149.1"/>
    </source>
</evidence>
<evidence type="ECO:0000256" key="1">
    <source>
        <dbReference type="SAM" id="MobiDB-lite"/>
    </source>
</evidence>
<gene>
    <name evidence="2" type="ORF">AVEN_166692_1</name>
</gene>
<evidence type="ECO:0000313" key="3">
    <source>
        <dbReference type="Proteomes" id="UP000499080"/>
    </source>
</evidence>
<name>A0A4Y2KGL2_ARAVE</name>
<protein>
    <submittedName>
        <fullName evidence="2">Uncharacterized protein</fullName>
    </submittedName>
</protein>
<dbReference type="Proteomes" id="UP000499080">
    <property type="component" value="Unassembled WGS sequence"/>
</dbReference>
<comment type="caution">
    <text evidence="2">The sequence shown here is derived from an EMBL/GenBank/DDBJ whole genome shotgun (WGS) entry which is preliminary data.</text>
</comment>
<organism evidence="2 3">
    <name type="scientific">Araneus ventricosus</name>
    <name type="common">Orbweaver spider</name>
    <name type="synonym">Epeira ventricosa</name>
    <dbReference type="NCBI Taxonomy" id="182803"/>
    <lineage>
        <taxon>Eukaryota</taxon>
        <taxon>Metazoa</taxon>
        <taxon>Ecdysozoa</taxon>
        <taxon>Arthropoda</taxon>
        <taxon>Chelicerata</taxon>
        <taxon>Arachnida</taxon>
        <taxon>Araneae</taxon>
        <taxon>Araneomorphae</taxon>
        <taxon>Entelegynae</taxon>
        <taxon>Araneoidea</taxon>
        <taxon>Araneidae</taxon>
        <taxon>Araneus</taxon>
    </lineage>
</organism>
<dbReference type="EMBL" id="BGPR01004588">
    <property type="protein sequence ID" value="GBN01149.1"/>
    <property type="molecule type" value="Genomic_DNA"/>
</dbReference>
<proteinExistence type="predicted"/>
<reference evidence="2 3" key="1">
    <citation type="journal article" date="2019" name="Sci. Rep.">
        <title>Orb-weaving spider Araneus ventricosus genome elucidates the spidroin gene catalogue.</title>
        <authorList>
            <person name="Kono N."/>
            <person name="Nakamura H."/>
            <person name="Ohtoshi R."/>
            <person name="Moran D.A.P."/>
            <person name="Shinohara A."/>
            <person name="Yoshida Y."/>
            <person name="Fujiwara M."/>
            <person name="Mori M."/>
            <person name="Tomita M."/>
            <person name="Arakawa K."/>
        </authorList>
    </citation>
    <scope>NUCLEOTIDE SEQUENCE [LARGE SCALE GENOMIC DNA]</scope>
</reference>
<dbReference type="AlphaFoldDB" id="A0A4Y2KGL2"/>
<sequence>MEEFFDTTTSCCFVSLVGLPAKMVRHYVRKPDRGNASSETVKAAVLEVKLNKKVNQGRPSGMNQPSNKSLQENYCPSLEDVRPFLKAQSRNSKSAILTDSPVKKALRDEQTKEKEKKKIICRKGREIVKRNFFLKNKKARRNLNDNEKANHMQ</sequence>
<feature type="region of interest" description="Disordered" evidence="1">
    <location>
        <begin position="53"/>
        <end position="72"/>
    </location>
</feature>